<dbReference type="InterPro" id="IPR036396">
    <property type="entry name" value="Cyt_P450_sf"/>
</dbReference>
<keyword evidence="1" id="KW-0560">Oxidoreductase</keyword>
<evidence type="ECO:0000259" key="2">
    <source>
        <dbReference type="PROSITE" id="PS50902"/>
    </source>
</evidence>
<accession>A0ABQ3X8V9</accession>
<proteinExistence type="inferred from homology"/>
<dbReference type="InterPro" id="IPR001128">
    <property type="entry name" value="Cyt_P450"/>
</dbReference>
<dbReference type="InterPro" id="IPR008254">
    <property type="entry name" value="Flavodoxin/NO_synth"/>
</dbReference>
<comment type="caution">
    <text evidence="3">The sequence shown here is derived from an EMBL/GenBank/DDBJ whole genome shotgun (WGS) entry which is preliminary data.</text>
</comment>
<dbReference type="Gene3D" id="1.10.630.10">
    <property type="entry name" value="Cytochrome P450"/>
    <property type="match status" value="1"/>
</dbReference>
<sequence>MSEIPGPKPLPLLGNLASVLSTSAQTNVDFAREYHERYGPIFAMTLGGQRMIFASGHALVAEMCADPRWSKSVHATLAEVRAFAGDGLFTAHTGEPNWAAAHRLLMPAFGPMAMRDWFPGMLDIAEQMFTRWARFGPDAVIDVGDDMTRLTLDTIALTAFGLRLNSFYSETMHPFVGAMTRSLVEAGARSERLPAVQSLMLGANRRYRADIDTMRGITERIVADRIAQPAEDRPDDLLERMLGTDGLPAGNIQYQLATFLIAGHETTSGLLTFVTHELLAHPALLARARQTVDRVLGDRTPAFEDLADLGYLGQILRETLRLHPTAPAFALTPDQNLTLGGYEVSADEDVLVMLPTLHRDPAVWADPDTFDPDRFAPERMAEIPEYAWMPFGHGARACIGRPFALQEATLVLAMMLQRFDLERCDPDYELVIQETLTIKPKDLRVRAVARTSRPVQVAPAADSPRGRDPLLVLYGSNGGSSASLARTIAADSAGQGFDVTCRHTRLAGR</sequence>
<keyword evidence="1" id="KW-0479">Metal-binding</keyword>
<keyword evidence="1" id="KW-0408">Iron</keyword>
<feature type="domain" description="Flavodoxin-like" evidence="2">
    <location>
        <begin position="470"/>
        <end position="509"/>
    </location>
</feature>
<dbReference type="PRINTS" id="PR00463">
    <property type="entry name" value="EP450I"/>
</dbReference>
<dbReference type="InterPro" id="IPR017972">
    <property type="entry name" value="Cyt_P450_CS"/>
</dbReference>
<dbReference type="InterPro" id="IPR039983">
    <property type="entry name" value="CYP46A1"/>
</dbReference>
<dbReference type="PANTHER" id="PTHR24293:SF0">
    <property type="entry name" value="CYP46A1 PROTEIN-RELATED"/>
    <property type="match status" value="1"/>
</dbReference>
<keyword evidence="1" id="KW-0349">Heme</keyword>
<organism evidence="3 4">
    <name type="scientific">Actinoplanes couchii</name>
    <dbReference type="NCBI Taxonomy" id="403638"/>
    <lineage>
        <taxon>Bacteria</taxon>
        <taxon>Bacillati</taxon>
        <taxon>Actinomycetota</taxon>
        <taxon>Actinomycetes</taxon>
        <taxon>Micromonosporales</taxon>
        <taxon>Micromonosporaceae</taxon>
        <taxon>Actinoplanes</taxon>
    </lineage>
</organism>
<keyword evidence="1" id="KW-0503">Monooxygenase</keyword>
<gene>
    <name evidence="3" type="ORF">Aco03nite_032930</name>
</gene>
<name>A0ABQ3X8V9_9ACTN</name>
<dbReference type="PRINTS" id="PR00385">
    <property type="entry name" value="P450"/>
</dbReference>
<evidence type="ECO:0000313" key="3">
    <source>
        <dbReference type="EMBL" id="GID54889.1"/>
    </source>
</evidence>
<dbReference type="SUPFAM" id="SSF48264">
    <property type="entry name" value="Cytochrome P450"/>
    <property type="match status" value="1"/>
</dbReference>
<dbReference type="Proteomes" id="UP000612282">
    <property type="component" value="Unassembled WGS sequence"/>
</dbReference>
<reference evidence="3 4" key="1">
    <citation type="submission" date="2021-01" db="EMBL/GenBank/DDBJ databases">
        <title>Whole genome shotgun sequence of Actinoplanes couchii NBRC 106145.</title>
        <authorList>
            <person name="Komaki H."/>
            <person name="Tamura T."/>
        </authorList>
    </citation>
    <scope>NUCLEOTIDE SEQUENCE [LARGE SCALE GENOMIC DNA]</scope>
    <source>
        <strain evidence="3 4">NBRC 106145</strain>
    </source>
</reference>
<protein>
    <recommendedName>
        <fullName evidence="2">Flavodoxin-like domain-containing protein</fullName>
    </recommendedName>
</protein>
<dbReference type="RefSeq" id="WP_203796086.1">
    <property type="nucleotide sequence ID" value="NZ_BAAAQE010000036.1"/>
</dbReference>
<comment type="similarity">
    <text evidence="1">Belongs to the cytochrome P450 family.</text>
</comment>
<evidence type="ECO:0000256" key="1">
    <source>
        <dbReference type="RuleBase" id="RU000461"/>
    </source>
</evidence>
<dbReference type="Pfam" id="PF00067">
    <property type="entry name" value="p450"/>
    <property type="match status" value="1"/>
</dbReference>
<dbReference type="EMBL" id="BOMG01000042">
    <property type="protein sequence ID" value="GID54889.1"/>
    <property type="molecule type" value="Genomic_DNA"/>
</dbReference>
<dbReference type="PROSITE" id="PS50902">
    <property type="entry name" value="FLAVODOXIN_LIKE"/>
    <property type="match status" value="1"/>
</dbReference>
<dbReference type="PROSITE" id="PS00086">
    <property type="entry name" value="CYTOCHROME_P450"/>
    <property type="match status" value="1"/>
</dbReference>
<dbReference type="InterPro" id="IPR002401">
    <property type="entry name" value="Cyt_P450_E_grp-I"/>
</dbReference>
<evidence type="ECO:0000313" key="4">
    <source>
        <dbReference type="Proteomes" id="UP000612282"/>
    </source>
</evidence>
<keyword evidence="4" id="KW-1185">Reference proteome</keyword>
<dbReference type="PANTHER" id="PTHR24293">
    <property type="entry name" value="CYTOCHROME P450 FAMILY 46 SUBFAMILY A"/>
    <property type="match status" value="1"/>
</dbReference>
<dbReference type="CDD" id="cd11068">
    <property type="entry name" value="CYP120A1"/>
    <property type="match status" value="1"/>
</dbReference>